<dbReference type="RefSeq" id="WP_228854805.1">
    <property type="nucleotide sequence ID" value="NZ_AP024086.1"/>
</dbReference>
<dbReference type="Pfam" id="PF06966">
    <property type="entry name" value="DUF1295"/>
    <property type="match status" value="1"/>
</dbReference>
<keyword evidence="3" id="KW-1185">Reference proteome</keyword>
<feature type="transmembrane region" description="Helical" evidence="1">
    <location>
        <begin position="126"/>
        <end position="152"/>
    </location>
</feature>
<keyword evidence="1" id="KW-0812">Transmembrane</keyword>
<sequence>MHSFLISSTIISFMEQQFSGYDRWYRIFYNIFSLVTLIVPVFYLKSLHSPALFKWQGGWFFIRFFMLLLAFVLFREGARRYRLTSFLGLDQLRTGKRDVLLNGQETFSRSGIFGIIRHPWYGGSILLVWSGAQVYSVATTFVAVILTFYLIVGTFLEEKKLLTQYGEEFRVYQQKVSMFFPWKWLKERLA</sequence>
<keyword evidence="1" id="KW-0472">Membrane</keyword>
<dbReference type="AlphaFoldDB" id="A0A8D5JN98"/>
<dbReference type="Proteomes" id="UP000826725">
    <property type="component" value="Chromosome"/>
</dbReference>
<dbReference type="EMBL" id="AP024086">
    <property type="protein sequence ID" value="BCL62452.1"/>
    <property type="molecule type" value="Genomic_DNA"/>
</dbReference>
<evidence type="ECO:0000313" key="3">
    <source>
        <dbReference type="Proteomes" id="UP000826725"/>
    </source>
</evidence>
<dbReference type="InterPro" id="IPR010721">
    <property type="entry name" value="UstE-like"/>
</dbReference>
<proteinExistence type="predicted"/>
<protein>
    <recommendedName>
        <fullName evidence="4">Isoprenylcysteine carboxylmethyltransferase family protein</fullName>
    </recommendedName>
</protein>
<dbReference type="KEGG" id="dbk:DGMP_31450"/>
<evidence type="ECO:0008006" key="4">
    <source>
        <dbReference type="Google" id="ProtNLM"/>
    </source>
</evidence>
<evidence type="ECO:0000256" key="1">
    <source>
        <dbReference type="SAM" id="Phobius"/>
    </source>
</evidence>
<keyword evidence="1" id="KW-1133">Transmembrane helix</keyword>
<name>A0A8D5JN98_9BACT</name>
<accession>A0A8D5JN98</accession>
<evidence type="ECO:0000313" key="2">
    <source>
        <dbReference type="EMBL" id="BCL62452.1"/>
    </source>
</evidence>
<gene>
    <name evidence="2" type="ORF">DGMP_31450</name>
</gene>
<reference evidence="2" key="1">
    <citation type="submission" date="2020-09" db="EMBL/GenBank/DDBJ databases">
        <title>Desulfogranum mesoprofundum gen. nov., sp. nov., a novel mesophilic, sulfate-reducing chemolithoautotroph isolated from a deep-sea hydrothermal vent chimney in the Suiyo Seamount.</title>
        <authorList>
            <person name="Hashimoto Y."/>
            <person name="Nakagawa S."/>
        </authorList>
    </citation>
    <scope>NUCLEOTIDE SEQUENCE</scope>
    <source>
        <strain evidence="2">KT2</strain>
    </source>
</reference>
<organism evidence="2 3">
    <name type="scientific">Desulfomarina profundi</name>
    <dbReference type="NCBI Taxonomy" id="2772557"/>
    <lineage>
        <taxon>Bacteria</taxon>
        <taxon>Pseudomonadati</taxon>
        <taxon>Thermodesulfobacteriota</taxon>
        <taxon>Desulfobulbia</taxon>
        <taxon>Desulfobulbales</taxon>
        <taxon>Desulfobulbaceae</taxon>
        <taxon>Desulfomarina</taxon>
    </lineage>
</organism>
<feature type="transmembrane region" description="Helical" evidence="1">
    <location>
        <begin position="27"/>
        <end position="44"/>
    </location>
</feature>
<feature type="transmembrane region" description="Helical" evidence="1">
    <location>
        <begin position="56"/>
        <end position="74"/>
    </location>
</feature>